<feature type="transmembrane region" description="Helical" evidence="7">
    <location>
        <begin position="352"/>
        <end position="373"/>
    </location>
</feature>
<name>A0A1G7FEZ3_9BACL</name>
<protein>
    <submittedName>
        <fullName evidence="9">MFS transporter</fullName>
    </submittedName>
    <submittedName>
        <fullName evidence="10">Sugar phosphate permease</fullName>
    </submittedName>
</protein>
<dbReference type="GO" id="GO:0022857">
    <property type="term" value="F:transmembrane transporter activity"/>
    <property type="evidence" value="ECO:0007669"/>
    <property type="project" value="InterPro"/>
</dbReference>
<feature type="transmembrane region" description="Helical" evidence="7">
    <location>
        <begin position="225"/>
        <end position="246"/>
    </location>
</feature>
<dbReference type="Proteomes" id="UP000198823">
    <property type="component" value="Unassembled WGS sequence"/>
</dbReference>
<dbReference type="InterPro" id="IPR000849">
    <property type="entry name" value="Sugar_P_transporter"/>
</dbReference>
<dbReference type="InterPro" id="IPR020846">
    <property type="entry name" value="MFS_dom"/>
</dbReference>
<dbReference type="InterPro" id="IPR036259">
    <property type="entry name" value="MFS_trans_sf"/>
</dbReference>
<evidence type="ECO:0000313" key="10">
    <source>
        <dbReference type="EMBL" id="SDE74135.1"/>
    </source>
</evidence>
<keyword evidence="3" id="KW-1003">Cell membrane</keyword>
<feature type="transmembrane region" description="Helical" evidence="7">
    <location>
        <begin position="12"/>
        <end position="36"/>
    </location>
</feature>
<dbReference type="EMBL" id="FNAR01000018">
    <property type="protein sequence ID" value="SDE74135.1"/>
    <property type="molecule type" value="Genomic_DNA"/>
</dbReference>
<feature type="transmembrane region" description="Helical" evidence="7">
    <location>
        <begin position="385"/>
        <end position="405"/>
    </location>
</feature>
<sequence>MQQQKIASNRRSILFILFIGYTLANLDRFFINYAVLPMSEDLQLSASSTGLILSSFFLGYAIMQMPGGWLADRFGARYTLVGCIIAWSIFTGLTAVAWSLSVLVAIRFVFGLGEGGFIPASAKMINDSFPVKSRSRSMSILMTAAAFAGVVTPIVATSMMVSIGWRQMFLIFGAVGVVVGILFYKFLKPNLVPYEDDSASPTNESAVNEGAQNVSVRQLFRTPMMWSLLIASFAVYCINWGTASWLPTYLVQVRGLDLMSLGMLQMIPAASSIVFVLLAGYLVDKVFAGREKLLGMLCGAGLTLFVYLMFNAPNITLFVAYQSLLPIFTGTGIVLVTTLPMKKLPDAVGGSAVGMVQFGGQFAGFVAPLSIGFLVEAFSGSYTQVIYMLAGLGIVYVAAIATLTFRKGAIFQSGGDADTPKVDQPAPGSVPV</sequence>
<dbReference type="PIRSF" id="PIRSF002808">
    <property type="entry name" value="Hexose_phosphate_transp"/>
    <property type="match status" value="1"/>
</dbReference>
<dbReference type="RefSeq" id="WP_092098047.1">
    <property type="nucleotide sequence ID" value="NZ_FNAR01000018.1"/>
</dbReference>
<dbReference type="Gene3D" id="1.20.1250.20">
    <property type="entry name" value="MFS general substrate transporter like domains"/>
    <property type="match status" value="2"/>
</dbReference>
<evidence type="ECO:0000256" key="1">
    <source>
        <dbReference type="ARBA" id="ARBA00004651"/>
    </source>
</evidence>
<keyword evidence="2" id="KW-0813">Transport</keyword>
<reference evidence="10 11" key="1">
    <citation type="submission" date="2016-10" db="EMBL/GenBank/DDBJ databases">
        <authorList>
            <person name="de Groot N.N."/>
        </authorList>
    </citation>
    <scope>NUCLEOTIDE SEQUENCE [LARGE SCALE GENOMIC DNA]</scope>
    <source>
        <strain evidence="10 11">CGMCC 1.6762</strain>
    </source>
</reference>
<keyword evidence="4 7" id="KW-0812">Transmembrane</keyword>
<dbReference type="PROSITE" id="PS50850">
    <property type="entry name" value="MFS"/>
    <property type="match status" value="1"/>
</dbReference>
<proteinExistence type="predicted"/>
<dbReference type="CDD" id="cd17319">
    <property type="entry name" value="MFS_ExuT_GudP_like"/>
    <property type="match status" value="1"/>
</dbReference>
<dbReference type="EMBL" id="RWGW01000018">
    <property type="protein sequence ID" value="RSK29659.1"/>
    <property type="molecule type" value="Genomic_DNA"/>
</dbReference>
<evidence type="ECO:0000256" key="2">
    <source>
        <dbReference type="ARBA" id="ARBA00022448"/>
    </source>
</evidence>
<dbReference type="PANTHER" id="PTHR11662:SF399">
    <property type="entry name" value="FI19708P1-RELATED"/>
    <property type="match status" value="1"/>
</dbReference>
<dbReference type="PANTHER" id="PTHR11662">
    <property type="entry name" value="SOLUTE CARRIER FAMILY 17"/>
    <property type="match status" value="1"/>
</dbReference>
<dbReference type="AlphaFoldDB" id="A0A1G7FEZ3"/>
<dbReference type="Proteomes" id="UP000272481">
    <property type="component" value="Unassembled WGS sequence"/>
</dbReference>
<feature type="domain" description="Major facilitator superfamily (MFS) profile" evidence="8">
    <location>
        <begin position="13"/>
        <end position="408"/>
    </location>
</feature>
<keyword evidence="5 7" id="KW-1133">Transmembrane helix</keyword>
<evidence type="ECO:0000313" key="9">
    <source>
        <dbReference type="EMBL" id="RSK29659.1"/>
    </source>
</evidence>
<dbReference type="OrthoDB" id="244640at2"/>
<evidence type="ECO:0000259" key="8">
    <source>
        <dbReference type="PROSITE" id="PS50850"/>
    </source>
</evidence>
<accession>A0A1G7FEZ3</accession>
<feature type="transmembrane region" description="Helical" evidence="7">
    <location>
        <begin position="42"/>
        <end position="62"/>
    </location>
</feature>
<evidence type="ECO:0000256" key="7">
    <source>
        <dbReference type="SAM" id="Phobius"/>
    </source>
</evidence>
<feature type="transmembrane region" description="Helical" evidence="7">
    <location>
        <begin position="258"/>
        <end position="281"/>
    </location>
</feature>
<evidence type="ECO:0000313" key="12">
    <source>
        <dbReference type="Proteomes" id="UP000272481"/>
    </source>
</evidence>
<comment type="subcellular location">
    <subcellularLocation>
        <location evidence="1">Cell membrane</location>
        <topology evidence="1">Multi-pass membrane protein</topology>
    </subcellularLocation>
</comment>
<dbReference type="STRING" id="426756.SAMN04488126_11826"/>
<evidence type="ECO:0000256" key="4">
    <source>
        <dbReference type="ARBA" id="ARBA00022692"/>
    </source>
</evidence>
<feature type="transmembrane region" description="Helical" evidence="7">
    <location>
        <begin position="318"/>
        <end position="340"/>
    </location>
</feature>
<gene>
    <name evidence="9" type="ORF">EJA12_11265</name>
    <name evidence="10" type="ORF">SAMN04488126_11826</name>
</gene>
<keyword evidence="6 7" id="KW-0472">Membrane</keyword>
<feature type="transmembrane region" description="Helical" evidence="7">
    <location>
        <begin position="169"/>
        <end position="187"/>
    </location>
</feature>
<evidence type="ECO:0000256" key="6">
    <source>
        <dbReference type="ARBA" id="ARBA00023136"/>
    </source>
</evidence>
<evidence type="ECO:0000256" key="3">
    <source>
        <dbReference type="ARBA" id="ARBA00022475"/>
    </source>
</evidence>
<evidence type="ECO:0000256" key="5">
    <source>
        <dbReference type="ARBA" id="ARBA00022989"/>
    </source>
</evidence>
<dbReference type="SUPFAM" id="SSF103473">
    <property type="entry name" value="MFS general substrate transporter"/>
    <property type="match status" value="1"/>
</dbReference>
<dbReference type="GO" id="GO:0005886">
    <property type="term" value="C:plasma membrane"/>
    <property type="evidence" value="ECO:0007669"/>
    <property type="project" value="UniProtKB-SubCell"/>
</dbReference>
<dbReference type="InterPro" id="IPR011701">
    <property type="entry name" value="MFS"/>
</dbReference>
<keyword evidence="12" id="KW-1185">Reference proteome</keyword>
<dbReference type="InterPro" id="IPR050382">
    <property type="entry name" value="MFS_Na/Anion_cotransporter"/>
</dbReference>
<dbReference type="Pfam" id="PF07690">
    <property type="entry name" value="MFS_1"/>
    <property type="match status" value="1"/>
</dbReference>
<evidence type="ECO:0000313" key="11">
    <source>
        <dbReference type="Proteomes" id="UP000198823"/>
    </source>
</evidence>
<organism evidence="10 11">
    <name type="scientific">Bhargavaea beijingensis</name>
    <dbReference type="NCBI Taxonomy" id="426756"/>
    <lineage>
        <taxon>Bacteria</taxon>
        <taxon>Bacillati</taxon>
        <taxon>Bacillota</taxon>
        <taxon>Bacilli</taxon>
        <taxon>Bacillales</taxon>
        <taxon>Caryophanaceae</taxon>
        <taxon>Bhargavaea</taxon>
    </lineage>
</organism>
<feature type="transmembrane region" description="Helical" evidence="7">
    <location>
        <begin position="139"/>
        <end position="163"/>
    </location>
</feature>
<reference evidence="9 12" key="2">
    <citation type="submission" date="2018-12" db="EMBL/GenBank/DDBJ databases">
        <title>Comparitive functional genomics of dry heat resistant strains isolated from the viking spacecraft.</title>
        <authorList>
            <person name="Seuylemezian A."/>
            <person name="Vaishampayan P."/>
        </authorList>
    </citation>
    <scope>NUCLEOTIDE SEQUENCE [LARGE SCALE GENOMIC DNA]</scope>
    <source>
        <strain evidence="9 12">M6-11</strain>
    </source>
</reference>
<feature type="transmembrane region" description="Helical" evidence="7">
    <location>
        <begin position="293"/>
        <end position="312"/>
    </location>
</feature>